<dbReference type="EMBL" id="JANVFU010000002">
    <property type="protein sequence ID" value="KAJ3748397.1"/>
    <property type="molecule type" value="Genomic_DNA"/>
</dbReference>
<feature type="region of interest" description="Disordered" evidence="1">
    <location>
        <begin position="150"/>
        <end position="192"/>
    </location>
</feature>
<feature type="region of interest" description="Disordered" evidence="1">
    <location>
        <begin position="64"/>
        <end position="134"/>
    </location>
</feature>
<keyword evidence="3" id="KW-1185">Reference proteome</keyword>
<name>A0A9W8P745_9AGAR</name>
<reference evidence="2 3" key="1">
    <citation type="journal article" date="2023" name="Proc. Natl. Acad. Sci. U.S.A.">
        <title>A global phylogenomic analysis of the shiitake genus Lentinula.</title>
        <authorList>
            <person name="Sierra-Patev S."/>
            <person name="Min B."/>
            <person name="Naranjo-Ortiz M."/>
            <person name="Looney B."/>
            <person name="Konkel Z."/>
            <person name="Slot J.C."/>
            <person name="Sakamoto Y."/>
            <person name="Steenwyk J.L."/>
            <person name="Rokas A."/>
            <person name="Carro J."/>
            <person name="Camarero S."/>
            <person name="Ferreira P."/>
            <person name="Molpeceres G."/>
            <person name="Ruiz-Duenas F.J."/>
            <person name="Serrano A."/>
            <person name="Henrissat B."/>
            <person name="Drula E."/>
            <person name="Hughes K.W."/>
            <person name="Mata J.L."/>
            <person name="Ishikawa N.K."/>
            <person name="Vargas-Isla R."/>
            <person name="Ushijima S."/>
            <person name="Smith C.A."/>
            <person name="Donoghue J."/>
            <person name="Ahrendt S."/>
            <person name="Andreopoulos W."/>
            <person name="He G."/>
            <person name="LaButti K."/>
            <person name="Lipzen A."/>
            <person name="Ng V."/>
            <person name="Riley R."/>
            <person name="Sandor L."/>
            <person name="Barry K."/>
            <person name="Martinez A.T."/>
            <person name="Xiao Y."/>
            <person name="Gibbons J.G."/>
            <person name="Terashima K."/>
            <person name="Grigoriev I.V."/>
            <person name="Hibbett D."/>
        </authorList>
    </citation>
    <scope>NUCLEOTIDE SEQUENCE [LARGE SCALE GENOMIC DNA]</scope>
    <source>
        <strain evidence="2 3">TFB7810</strain>
    </source>
</reference>
<gene>
    <name evidence="2" type="ORF">DFH05DRAFT_1519957</name>
</gene>
<feature type="region of interest" description="Disordered" evidence="1">
    <location>
        <begin position="240"/>
        <end position="288"/>
    </location>
</feature>
<dbReference type="AlphaFoldDB" id="A0A9W8P745"/>
<evidence type="ECO:0000313" key="2">
    <source>
        <dbReference type="EMBL" id="KAJ3748397.1"/>
    </source>
</evidence>
<evidence type="ECO:0000256" key="1">
    <source>
        <dbReference type="SAM" id="MobiDB-lite"/>
    </source>
</evidence>
<protein>
    <submittedName>
        <fullName evidence="2">Uncharacterized protein</fullName>
    </submittedName>
</protein>
<feature type="compositionally biased region" description="Polar residues" evidence="1">
    <location>
        <begin position="247"/>
        <end position="265"/>
    </location>
</feature>
<comment type="caution">
    <text evidence="2">The sequence shown here is derived from an EMBL/GenBank/DDBJ whole genome shotgun (WGS) entry which is preliminary data.</text>
</comment>
<proteinExistence type="predicted"/>
<organism evidence="2 3">
    <name type="scientific">Lentinula detonsa</name>
    <dbReference type="NCBI Taxonomy" id="2804962"/>
    <lineage>
        <taxon>Eukaryota</taxon>
        <taxon>Fungi</taxon>
        <taxon>Dikarya</taxon>
        <taxon>Basidiomycota</taxon>
        <taxon>Agaricomycotina</taxon>
        <taxon>Agaricomycetes</taxon>
        <taxon>Agaricomycetidae</taxon>
        <taxon>Agaricales</taxon>
        <taxon>Marasmiineae</taxon>
        <taxon>Omphalotaceae</taxon>
        <taxon>Lentinula</taxon>
    </lineage>
</organism>
<evidence type="ECO:0000313" key="3">
    <source>
        <dbReference type="Proteomes" id="UP001142393"/>
    </source>
</evidence>
<feature type="compositionally biased region" description="Low complexity" evidence="1">
    <location>
        <begin position="156"/>
        <end position="172"/>
    </location>
</feature>
<feature type="compositionally biased region" description="Low complexity" evidence="1">
    <location>
        <begin position="91"/>
        <end position="107"/>
    </location>
</feature>
<accession>A0A9W8P745</accession>
<sequence>MIDRPVRERVFFLDDHDYPQPLPKPVNTRRRPVSMITDMHPNGNPPFPVPSPVRRLSVHRPLRSSPLAGPALSSEGLVIPDEDNQRRCKPSRISSSPELPSVSSYSSIYAKDGLSSPHLGIAPRPRLNQRNSSPSYLAVPDISLSKYPSASSLHIPSTSASSAPTSRSSSRPPSREGATPVSPATPTLPRSAPAVSGEWLITNTFGEIPRFSRVNMGPKVVMPVSAKEYRRKSISSIKSIPDLSSRASSPPGSIMRSRSGTSGVSSEEPDNTCSEPVRRVQSRKSISSLASKVRRRASTLLSIKSDSSQSIESALSILQSSSVTSLSSVAENSDVDFLLSPSLPPRAPSSAHSRGSSNSDCAIIDEEAEDVPTNPDYAVSVSYARSLPEKRKEGKRETFFRKFRRIVGARRLIRPRVSDVS</sequence>
<dbReference type="Proteomes" id="UP001142393">
    <property type="component" value="Unassembled WGS sequence"/>
</dbReference>